<keyword evidence="3" id="KW-1185">Reference proteome</keyword>
<protein>
    <submittedName>
        <fullName evidence="2">Methyltransferase domain-containing protein</fullName>
    </submittedName>
</protein>
<evidence type="ECO:0000259" key="1">
    <source>
        <dbReference type="Pfam" id="PF08242"/>
    </source>
</evidence>
<dbReference type="AlphaFoldDB" id="A0AAE3MX95"/>
<sequence length="312" mass="33574">MVPASLSSGDLLADRRAAYAKLLSGDGLFAEAAELMEQALELAPGWRAGWFQLGEYREKAGNRDGAVEAYARVAQGGGEDIFGANLKLAVLGAADMPARPESAYAESLFDDYADRFEEALTGKLGYDLPALLAERIAAHGGGRQHFSLVADIGCGTGLAGPEVRPLAERLEGFDISANMLARAREKGVYDHLGRADLSLSVEESGLFAAGLPRRRADLVLAADVMIYLGDLDAVFALAAELVKPNGFFAFSVETAEEGYVLQPSLRYAHSEAHVGGLFARHGFERRLFERVTLRMDRGKPVFGFVFIAERTG</sequence>
<keyword evidence="2" id="KW-0489">Methyltransferase</keyword>
<dbReference type="Pfam" id="PF08242">
    <property type="entry name" value="Methyltransf_12"/>
    <property type="match status" value="1"/>
</dbReference>
<organism evidence="2 3">
    <name type="scientific">Ectorhizobium quercum</name>
    <dbReference type="NCBI Taxonomy" id="2965071"/>
    <lineage>
        <taxon>Bacteria</taxon>
        <taxon>Pseudomonadati</taxon>
        <taxon>Pseudomonadota</taxon>
        <taxon>Alphaproteobacteria</taxon>
        <taxon>Hyphomicrobiales</taxon>
        <taxon>Rhizobiaceae</taxon>
        <taxon>Ectorhizobium</taxon>
    </lineage>
</organism>
<evidence type="ECO:0000313" key="2">
    <source>
        <dbReference type="EMBL" id="MCX8995997.1"/>
    </source>
</evidence>
<dbReference type="EMBL" id="JANFPI010000001">
    <property type="protein sequence ID" value="MCX8995997.1"/>
    <property type="molecule type" value="Genomic_DNA"/>
</dbReference>
<dbReference type="SUPFAM" id="SSF53335">
    <property type="entry name" value="S-adenosyl-L-methionine-dependent methyltransferases"/>
    <property type="match status" value="1"/>
</dbReference>
<accession>A0AAE3MX95</accession>
<gene>
    <name evidence="2" type="ORF">NOF55_02655</name>
</gene>
<reference evidence="2" key="1">
    <citation type="submission" date="2022-07" db="EMBL/GenBank/DDBJ databases">
        <title>Ectorhizobium quercum gen.nov., sp. nov.</title>
        <authorList>
            <person name="Ma T."/>
            <person name="Li Y."/>
        </authorList>
    </citation>
    <scope>NUCLEOTIDE SEQUENCE</scope>
    <source>
        <strain evidence="2">BDR2-2</strain>
    </source>
</reference>
<feature type="domain" description="Methyltransferase type 12" evidence="1">
    <location>
        <begin position="151"/>
        <end position="248"/>
    </location>
</feature>
<evidence type="ECO:0000313" key="3">
    <source>
        <dbReference type="Proteomes" id="UP001208771"/>
    </source>
</evidence>
<dbReference type="Proteomes" id="UP001208771">
    <property type="component" value="Unassembled WGS sequence"/>
</dbReference>
<dbReference type="PANTHER" id="PTHR43861">
    <property type="entry name" value="TRANS-ACONITATE 2-METHYLTRANSFERASE-RELATED"/>
    <property type="match status" value="1"/>
</dbReference>
<keyword evidence="2" id="KW-0808">Transferase</keyword>
<comment type="caution">
    <text evidence="2">The sequence shown here is derived from an EMBL/GenBank/DDBJ whole genome shotgun (WGS) entry which is preliminary data.</text>
</comment>
<dbReference type="CDD" id="cd02440">
    <property type="entry name" value="AdoMet_MTases"/>
    <property type="match status" value="1"/>
</dbReference>
<dbReference type="Gene3D" id="1.25.40.10">
    <property type="entry name" value="Tetratricopeptide repeat domain"/>
    <property type="match status" value="1"/>
</dbReference>
<dbReference type="RefSeq" id="WP_306409759.1">
    <property type="nucleotide sequence ID" value="NZ_JANFPI010000001.1"/>
</dbReference>
<dbReference type="InterPro" id="IPR013217">
    <property type="entry name" value="Methyltransf_12"/>
</dbReference>
<proteinExistence type="predicted"/>
<dbReference type="GO" id="GO:0008757">
    <property type="term" value="F:S-adenosylmethionine-dependent methyltransferase activity"/>
    <property type="evidence" value="ECO:0007669"/>
    <property type="project" value="InterPro"/>
</dbReference>
<name>A0AAE3MX95_9HYPH</name>
<dbReference type="InterPro" id="IPR011990">
    <property type="entry name" value="TPR-like_helical_dom_sf"/>
</dbReference>
<dbReference type="GO" id="GO:0032259">
    <property type="term" value="P:methylation"/>
    <property type="evidence" value="ECO:0007669"/>
    <property type="project" value="UniProtKB-KW"/>
</dbReference>
<dbReference type="Gene3D" id="3.40.50.150">
    <property type="entry name" value="Vaccinia Virus protein VP39"/>
    <property type="match status" value="1"/>
</dbReference>
<dbReference type="InterPro" id="IPR029063">
    <property type="entry name" value="SAM-dependent_MTases_sf"/>
</dbReference>
<dbReference type="SUPFAM" id="SSF48452">
    <property type="entry name" value="TPR-like"/>
    <property type="match status" value="1"/>
</dbReference>